<evidence type="ECO:0000256" key="2">
    <source>
        <dbReference type="ARBA" id="ARBA00023002"/>
    </source>
</evidence>
<dbReference type="EMBL" id="JAUTXY010000006">
    <property type="protein sequence ID" value="MEE2058809.1"/>
    <property type="molecule type" value="Genomic_DNA"/>
</dbReference>
<proteinExistence type="inferred from homology"/>
<feature type="domain" description="Ketoreductase" evidence="3">
    <location>
        <begin position="8"/>
        <end position="194"/>
    </location>
</feature>
<evidence type="ECO:0000259" key="3">
    <source>
        <dbReference type="SMART" id="SM00822"/>
    </source>
</evidence>
<evidence type="ECO:0000256" key="1">
    <source>
        <dbReference type="ARBA" id="ARBA00006484"/>
    </source>
</evidence>
<dbReference type="Gene3D" id="3.40.50.720">
    <property type="entry name" value="NAD(P)-binding Rossmann-like Domain"/>
    <property type="match status" value="1"/>
</dbReference>
<dbReference type="PANTHER" id="PTHR45024">
    <property type="entry name" value="DEHYDROGENASES, SHORT CHAIN"/>
    <property type="match status" value="1"/>
</dbReference>
<dbReference type="InterPro" id="IPR002347">
    <property type="entry name" value="SDR_fam"/>
</dbReference>
<evidence type="ECO:0000313" key="4">
    <source>
        <dbReference type="EMBL" id="MEE2058809.1"/>
    </source>
</evidence>
<keyword evidence="5" id="KW-1185">Reference proteome</keyword>
<dbReference type="SMART" id="SM00822">
    <property type="entry name" value="PKS_KR"/>
    <property type="match status" value="1"/>
</dbReference>
<dbReference type="Pfam" id="PF00106">
    <property type="entry name" value="adh_short"/>
    <property type="match status" value="1"/>
</dbReference>
<dbReference type="SUPFAM" id="SSF51735">
    <property type="entry name" value="NAD(P)-binding Rossmann-fold domains"/>
    <property type="match status" value="1"/>
</dbReference>
<dbReference type="InterPro" id="IPR051687">
    <property type="entry name" value="Peroxisomal_Beta-Oxidation"/>
</dbReference>
<name>A0ABU7LB86_9NOCA</name>
<reference evidence="4 5" key="1">
    <citation type="submission" date="2023-07" db="EMBL/GenBank/DDBJ databases">
        <authorList>
            <person name="Girao M."/>
            <person name="Carvalho M.F."/>
        </authorList>
    </citation>
    <scope>NUCLEOTIDE SEQUENCE [LARGE SCALE GENOMIC DNA]</scope>
    <source>
        <strain evidence="4 5">YIM65754</strain>
    </source>
</reference>
<evidence type="ECO:0000313" key="5">
    <source>
        <dbReference type="Proteomes" id="UP001336020"/>
    </source>
</evidence>
<dbReference type="InterPro" id="IPR036291">
    <property type="entry name" value="NAD(P)-bd_dom_sf"/>
</dbReference>
<accession>A0ABU7LB86</accession>
<protein>
    <submittedName>
        <fullName evidence="4">SDR family NAD(P)-dependent oxidoreductase</fullName>
    </submittedName>
</protein>
<organism evidence="4 5">
    <name type="scientific">Rhodococcus artemisiae</name>
    <dbReference type="NCBI Taxonomy" id="714159"/>
    <lineage>
        <taxon>Bacteria</taxon>
        <taxon>Bacillati</taxon>
        <taxon>Actinomycetota</taxon>
        <taxon>Actinomycetes</taxon>
        <taxon>Mycobacteriales</taxon>
        <taxon>Nocardiaceae</taxon>
        <taxon>Rhodococcus</taxon>
    </lineage>
</organism>
<comment type="similarity">
    <text evidence="1">Belongs to the short-chain dehydrogenases/reductases (SDR) family.</text>
</comment>
<dbReference type="PANTHER" id="PTHR45024:SF2">
    <property type="entry name" value="SCP2 DOMAIN-CONTAINING PROTEIN"/>
    <property type="match status" value="1"/>
</dbReference>
<dbReference type="PRINTS" id="PR00081">
    <property type="entry name" value="GDHRDH"/>
</dbReference>
<keyword evidence="2" id="KW-0560">Oxidoreductase</keyword>
<comment type="caution">
    <text evidence="4">The sequence shown here is derived from an EMBL/GenBank/DDBJ whole genome shotgun (WGS) entry which is preliminary data.</text>
</comment>
<dbReference type="Proteomes" id="UP001336020">
    <property type="component" value="Unassembled WGS sequence"/>
</dbReference>
<gene>
    <name evidence="4" type="ORF">Q7514_14905</name>
</gene>
<sequence length="301" mass="31395">MMGQLDGRVAIVTGAGAGIGREHALLMAAEGAEIVVNDMRGAQDTVDEIIAAGGAAVAVEGSVADLAVGEKLTEVAVSTFGDLHSVINNAGIIRDAMLWNMTEDEFDSVVAVHLKGAFSVTRAAAIHWRAQAKAGNQAVRTIVNTSSGSGLHGNFGQWNYSASKAGLAIQAVNASRELERFGVKANAIAPVARTEPVKATPGIKDLVGEPVDAAVFDRYNPANCSPLVAYLSSEQCAFNGQVFGVYGGYVGLYSGYSIAAEVRDDRQWSVSELVDVLGAESFPKSVETKRAGIPAVRGETK</sequence>
<dbReference type="InterPro" id="IPR057326">
    <property type="entry name" value="KR_dom"/>
</dbReference>